<keyword evidence="3" id="KW-1185">Reference proteome</keyword>
<evidence type="ECO:0000256" key="1">
    <source>
        <dbReference type="SAM" id="Phobius"/>
    </source>
</evidence>
<evidence type="ECO:0000313" key="2">
    <source>
        <dbReference type="EnsemblMetazoa" id="AMEM018341-PA"/>
    </source>
</evidence>
<dbReference type="Proteomes" id="UP000075903">
    <property type="component" value="Unassembled WGS sequence"/>
</dbReference>
<keyword evidence="1" id="KW-1133">Transmembrane helix</keyword>
<feature type="transmembrane region" description="Helical" evidence="1">
    <location>
        <begin position="168"/>
        <end position="190"/>
    </location>
</feature>
<feature type="transmembrane region" description="Helical" evidence="1">
    <location>
        <begin position="62"/>
        <end position="80"/>
    </location>
</feature>
<feature type="transmembrane region" description="Helical" evidence="1">
    <location>
        <begin position="87"/>
        <end position="108"/>
    </location>
</feature>
<keyword evidence="1" id="KW-0812">Transmembrane</keyword>
<dbReference type="VEuPathDB" id="VectorBase:AMEM018341"/>
<keyword evidence="1" id="KW-0472">Membrane</keyword>
<accession>A0A182VP99</accession>
<organism evidence="2 3">
    <name type="scientific">Anopheles merus</name>
    <name type="common">Mosquito</name>
    <dbReference type="NCBI Taxonomy" id="30066"/>
    <lineage>
        <taxon>Eukaryota</taxon>
        <taxon>Metazoa</taxon>
        <taxon>Ecdysozoa</taxon>
        <taxon>Arthropoda</taxon>
        <taxon>Hexapoda</taxon>
        <taxon>Insecta</taxon>
        <taxon>Pterygota</taxon>
        <taxon>Neoptera</taxon>
        <taxon>Endopterygota</taxon>
        <taxon>Diptera</taxon>
        <taxon>Nematocera</taxon>
        <taxon>Culicoidea</taxon>
        <taxon>Culicidae</taxon>
        <taxon>Anophelinae</taxon>
        <taxon>Anopheles</taxon>
    </lineage>
</organism>
<proteinExistence type="predicted"/>
<reference evidence="2" key="1">
    <citation type="submission" date="2020-05" db="UniProtKB">
        <authorList>
            <consortium name="EnsemblMetazoa"/>
        </authorList>
    </citation>
    <scope>IDENTIFICATION</scope>
    <source>
        <strain evidence="2">MAF</strain>
    </source>
</reference>
<evidence type="ECO:0000313" key="3">
    <source>
        <dbReference type="Proteomes" id="UP000075903"/>
    </source>
</evidence>
<name>A0A182VP99_ANOME</name>
<dbReference type="EnsemblMetazoa" id="AMEM018341-RA">
    <property type="protein sequence ID" value="AMEM018341-PA"/>
    <property type="gene ID" value="AMEM018341"/>
</dbReference>
<sequence>MKQNSLTGRSLALSLYSRRARFGRVLPSIPSPTVTVPPVVPPIELPSDTCEPRSFFPPTCTWLWAVICSEIAFVFSFSVSSRSFSPFIFWLYSTMMGRFGSASVSWAFSRCFSGFTPFSGSSPSCCFFVAPSSRFPLLAGFTSVVVSTAADETVVPSPSDDGALSSRIVRTIFAPIFLPVGWVLGLRFLIRTLDDHLRPNVVIELGDRSNQRFRPANVQDGRLAALLPLADAVVEAQQVREAGRIAQYAFGRMARAFQLHHLRDQLVGNVEKLFLFRPPVGSTSSSSPRHPSAIGYFFRWPISYSSHSSCCCRSATSRQALVAVSDGLIADTIAATSMYRLHTTGWPATYSHVCDSMPGATDCPRLSSAPLPCHVTSIVSSPVLPNTTHT</sequence>
<dbReference type="AlphaFoldDB" id="A0A182VP99"/>
<protein>
    <submittedName>
        <fullName evidence="2">Uncharacterized protein</fullName>
    </submittedName>
</protein>